<accession>A0A645HA20</accession>
<proteinExistence type="predicted"/>
<sequence length="73" mass="8276">MHVAIEPTNRPRLPHIQNTENHKSGGNPLPVIGRQRHQGNPHPDKLVPDNATVIVHTHIFRRLMAQINADTDR</sequence>
<comment type="caution">
    <text evidence="2">The sequence shown here is derived from an EMBL/GenBank/DDBJ whole genome shotgun (WGS) entry which is preliminary data.</text>
</comment>
<feature type="region of interest" description="Disordered" evidence="1">
    <location>
        <begin position="1"/>
        <end position="48"/>
    </location>
</feature>
<gene>
    <name evidence="2" type="ORF">SDC9_183360</name>
</gene>
<dbReference type="EMBL" id="VSSQ01089687">
    <property type="protein sequence ID" value="MPN35858.1"/>
    <property type="molecule type" value="Genomic_DNA"/>
</dbReference>
<dbReference type="AlphaFoldDB" id="A0A645HA20"/>
<evidence type="ECO:0000256" key="1">
    <source>
        <dbReference type="SAM" id="MobiDB-lite"/>
    </source>
</evidence>
<evidence type="ECO:0000313" key="2">
    <source>
        <dbReference type="EMBL" id="MPN35858.1"/>
    </source>
</evidence>
<reference evidence="2" key="1">
    <citation type="submission" date="2019-08" db="EMBL/GenBank/DDBJ databases">
        <authorList>
            <person name="Kucharzyk K."/>
            <person name="Murdoch R.W."/>
            <person name="Higgins S."/>
            <person name="Loffler F."/>
        </authorList>
    </citation>
    <scope>NUCLEOTIDE SEQUENCE</scope>
</reference>
<name>A0A645HA20_9ZZZZ</name>
<protein>
    <submittedName>
        <fullName evidence="2">Uncharacterized protein</fullName>
    </submittedName>
</protein>
<organism evidence="2">
    <name type="scientific">bioreactor metagenome</name>
    <dbReference type="NCBI Taxonomy" id="1076179"/>
    <lineage>
        <taxon>unclassified sequences</taxon>
        <taxon>metagenomes</taxon>
        <taxon>ecological metagenomes</taxon>
    </lineage>
</organism>